<keyword evidence="9 15" id="KW-0560">Oxidoreductase</keyword>
<dbReference type="GO" id="GO:0004109">
    <property type="term" value="F:coproporphyrinogen oxidase activity"/>
    <property type="evidence" value="ECO:0007669"/>
    <property type="project" value="InterPro"/>
</dbReference>
<name>A0A1X6ZC49_9RHOB</name>
<evidence type="ECO:0000313" key="19">
    <source>
        <dbReference type="EMBL" id="SLN46716.1"/>
    </source>
</evidence>
<evidence type="ECO:0000313" key="20">
    <source>
        <dbReference type="Proteomes" id="UP000193570"/>
    </source>
</evidence>
<dbReference type="InterPro" id="IPR023404">
    <property type="entry name" value="rSAM_horseshoe"/>
</dbReference>
<dbReference type="CDD" id="cd01335">
    <property type="entry name" value="Radical_SAM"/>
    <property type="match status" value="1"/>
</dbReference>
<feature type="binding site" evidence="16">
    <location>
        <position position="52"/>
    </location>
    <ligand>
        <name>S-adenosyl-L-methionine</name>
        <dbReference type="ChEBI" id="CHEBI:59789"/>
        <label>1</label>
    </ligand>
</feature>
<proteinExistence type="inferred from homology"/>
<dbReference type="PIRSF" id="PIRSF000167">
    <property type="entry name" value="HemN"/>
    <property type="match status" value="1"/>
</dbReference>
<comment type="catalytic activity">
    <reaction evidence="14 15">
        <text>coproporphyrinogen III + 2 S-adenosyl-L-methionine = protoporphyrinogen IX + 2 5'-deoxyadenosine + 2 L-methionine + 2 CO2</text>
        <dbReference type="Rhea" id="RHEA:15425"/>
        <dbReference type="ChEBI" id="CHEBI:16526"/>
        <dbReference type="ChEBI" id="CHEBI:17319"/>
        <dbReference type="ChEBI" id="CHEBI:57307"/>
        <dbReference type="ChEBI" id="CHEBI:57309"/>
        <dbReference type="ChEBI" id="CHEBI:57844"/>
        <dbReference type="ChEBI" id="CHEBI:59789"/>
        <dbReference type="EC" id="1.3.98.3"/>
    </reaction>
</comment>
<feature type="binding site" evidence="17">
    <location>
        <position position="65"/>
    </location>
    <ligand>
        <name>[4Fe-4S] cluster</name>
        <dbReference type="ChEBI" id="CHEBI:49883"/>
        <note>4Fe-4S-S-AdoMet</note>
    </ligand>
</feature>
<feature type="binding site" evidence="16">
    <location>
        <position position="169"/>
    </location>
    <ligand>
        <name>S-adenosyl-L-methionine</name>
        <dbReference type="ChEBI" id="CHEBI:59789"/>
        <label>2</label>
    </ligand>
</feature>
<keyword evidence="6 15" id="KW-0963">Cytoplasm</keyword>
<keyword evidence="10 15" id="KW-0408">Iron</keyword>
<evidence type="ECO:0000256" key="17">
    <source>
        <dbReference type="PIRSR" id="PIRSR000167-2"/>
    </source>
</evidence>
<feature type="binding site" evidence="16">
    <location>
        <begin position="110"/>
        <end position="111"/>
    </location>
    <ligand>
        <name>S-adenosyl-L-methionine</name>
        <dbReference type="ChEBI" id="CHEBI:59789"/>
        <label>2</label>
    </ligand>
</feature>
<dbReference type="InterPro" id="IPR004558">
    <property type="entry name" value="Coprogen_oxidase_HemN"/>
</dbReference>
<keyword evidence="8 15" id="KW-0479">Metal-binding</keyword>
<evidence type="ECO:0000256" key="9">
    <source>
        <dbReference type="ARBA" id="ARBA00023002"/>
    </source>
</evidence>
<dbReference type="PANTHER" id="PTHR13932">
    <property type="entry name" value="COPROPORPHYRINIGEN III OXIDASE"/>
    <property type="match status" value="1"/>
</dbReference>
<dbReference type="SFLD" id="SFLDG01065">
    <property type="entry name" value="anaerobic_coproporphyrinogen-I"/>
    <property type="match status" value="1"/>
</dbReference>
<dbReference type="Proteomes" id="UP000193570">
    <property type="component" value="Unassembled WGS sequence"/>
</dbReference>
<dbReference type="RefSeq" id="WP_085792420.1">
    <property type="nucleotide sequence ID" value="NZ_FWFK01000004.1"/>
</dbReference>
<protein>
    <recommendedName>
        <fullName evidence="15">Coproporphyrinogen-III oxidase</fullName>
        <ecNumber evidence="15">1.3.98.3</ecNumber>
    </recommendedName>
</protein>
<keyword evidence="5 15" id="KW-0004">4Fe-4S</keyword>
<dbReference type="InterPro" id="IPR058240">
    <property type="entry name" value="rSAM_sf"/>
</dbReference>
<dbReference type="SUPFAM" id="SSF102114">
    <property type="entry name" value="Radical SAM enzymes"/>
    <property type="match status" value="1"/>
</dbReference>
<dbReference type="GO" id="GO:0051539">
    <property type="term" value="F:4 iron, 4 sulfur cluster binding"/>
    <property type="evidence" value="ECO:0007669"/>
    <property type="project" value="UniProtKB-KW"/>
</dbReference>
<dbReference type="PROSITE" id="PS51918">
    <property type="entry name" value="RADICAL_SAM"/>
    <property type="match status" value="1"/>
</dbReference>
<evidence type="ECO:0000256" key="1">
    <source>
        <dbReference type="ARBA" id="ARBA00004496"/>
    </source>
</evidence>
<evidence type="ECO:0000256" key="4">
    <source>
        <dbReference type="ARBA" id="ARBA00011245"/>
    </source>
</evidence>
<dbReference type="InterPro" id="IPR034505">
    <property type="entry name" value="Coproporphyrinogen-III_oxidase"/>
</dbReference>
<reference evidence="19 20" key="1">
    <citation type="submission" date="2017-03" db="EMBL/GenBank/DDBJ databases">
        <authorList>
            <person name="Afonso C.L."/>
            <person name="Miller P.J."/>
            <person name="Scott M.A."/>
            <person name="Spackman E."/>
            <person name="Goraichik I."/>
            <person name="Dimitrov K.M."/>
            <person name="Suarez D.L."/>
            <person name="Swayne D.E."/>
        </authorList>
    </citation>
    <scope>NUCLEOTIDE SEQUENCE [LARGE SCALE GENOMIC DNA]</scope>
    <source>
        <strain evidence="19 20">CECT 8625</strain>
    </source>
</reference>
<feature type="binding site" evidence="16">
    <location>
        <position position="326"/>
    </location>
    <ligand>
        <name>S-adenosyl-L-methionine</name>
        <dbReference type="ChEBI" id="CHEBI:59789"/>
        <label>1</label>
    </ligand>
</feature>
<dbReference type="SMART" id="SM00729">
    <property type="entry name" value="Elp3"/>
    <property type="match status" value="1"/>
</dbReference>
<comment type="similarity">
    <text evidence="3 15">Belongs to the anaerobic coproporphyrinogen-III oxidase family.</text>
</comment>
<comment type="cofactor">
    <cofactor evidence="15 17">
        <name>[4Fe-4S] cluster</name>
        <dbReference type="ChEBI" id="CHEBI:49883"/>
    </cofactor>
    <text evidence="15 17">Binds 1 [4Fe-4S] cluster. The cluster is coordinated with 3 cysteines and an exchangeable S-adenosyl-L-methionine.</text>
</comment>
<feature type="binding site" evidence="16">
    <location>
        <position position="181"/>
    </location>
    <ligand>
        <name>S-adenosyl-L-methionine</name>
        <dbReference type="ChEBI" id="CHEBI:59789"/>
        <label>2</label>
    </ligand>
</feature>
<evidence type="ECO:0000256" key="6">
    <source>
        <dbReference type="ARBA" id="ARBA00022490"/>
    </source>
</evidence>
<evidence type="ECO:0000256" key="3">
    <source>
        <dbReference type="ARBA" id="ARBA00005493"/>
    </source>
</evidence>
<feature type="binding site" evidence="16">
    <location>
        <position position="240"/>
    </location>
    <ligand>
        <name>S-adenosyl-L-methionine</name>
        <dbReference type="ChEBI" id="CHEBI:59789"/>
        <label>2</label>
    </ligand>
</feature>
<dbReference type="AlphaFoldDB" id="A0A1X6ZC49"/>
<evidence type="ECO:0000256" key="12">
    <source>
        <dbReference type="ARBA" id="ARBA00023244"/>
    </source>
</evidence>
<dbReference type="GO" id="GO:0051989">
    <property type="term" value="F:coproporphyrinogen dehydrogenase activity"/>
    <property type="evidence" value="ECO:0007669"/>
    <property type="project" value="UniProtKB-EC"/>
</dbReference>
<comment type="subcellular location">
    <subcellularLocation>
        <location evidence="1 15">Cytoplasm</location>
    </subcellularLocation>
</comment>
<dbReference type="Pfam" id="PF04055">
    <property type="entry name" value="Radical_SAM"/>
    <property type="match status" value="1"/>
</dbReference>
<evidence type="ECO:0000259" key="18">
    <source>
        <dbReference type="PROSITE" id="PS51918"/>
    </source>
</evidence>
<feature type="binding site" evidence="16">
    <location>
        <position position="206"/>
    </location>
    <ligand>
        <name>S-adenosyl-L-methionine</name>
        <dbReference type="ChEBI" id="CHEBI:59789"/>
        <label>2</label>
    </ligand>
</feature>
<dbReference type="UniPathway" id="UPA00251">
    <property type="reaction ID" value="UER00323"/>
</dbReference>
<comment type="function">
    <text evidence="13">Involved in the heme biosynthesis. Catalyzes the anaerobic oxidative decarboxylation of propionate groups of rings A and B of coproporphyrinogen III to yield the vinyl groups in protoporphyrinogen IX.</text>
</comment>
<evidence type="ECO:0000256" key="16">
    <source>
        <dbReference type="PIRSR" id="PIRSR000167-1"/>
    </source>
</evidence>
<evidence type="ECO:0000256" key="5">
    <source>
        <dbReference type="ARBA" id="ARBA00022485"/>
    </source>
</evidence>
<sequence length="448" mass="48052">MTDDPLHSALLDARVPRYTSYPPANRFSADVGPNQSGDWLGAVATDAPISVYVHVPFCRRLCWFCACRTQGTTADAPLDRFLDHLDLEAAMVAARLPRDVTAGALHLGGGTPTILSPDRIARLSELLHGAFTFTNDAEISVEIDPVECDEARLSALAALGTTRASLGVQDFDPIVQAAIGREQSVAATRAVVDGARARGIESLNVDLVYGLPHQTEARIAATLETVLDLRPDRLALFGYAHVPWMARRQRMIPEDALPLPVERIALAARAREMLVAAGYREIGIDHFALPDDAMAHAAAAGTLRRNFQGYTTDRAPTLIGLGPSSISRYAEGFAQNAPATGAWQARIAEGMLGTVRGHALTRDERMTADIIERIMCDARVDLAAMAERHDQPLVPLLTLARAALADLPGVGTLEGEVLRVGRPAALRLVAAHFDPGFAPSANLYSQAS</sequence>
<dbReference type="InterPro" id="IPR006638">
    <property type="entry name" value="Elp3/MiaA/NifB-like_rSAM"/>
</dbReference>
<comment type="pathway">
    <text evidence="2 15">Porphyrin-containing compound metabolism; protoporphyrin-IX biosynthesis; protoporphyrinogen-IX from coproporphyrinogen-III (AdoMet route): step 1/1.</text>
</comment>
<keyword evidence="12 15" id="KW-0627">Porphyrin biosynthesis</keyword>
<feature type="binding site" evidence="16">
    <location>
        <position position="109"/>
    </location>
    <ligand>
        <name>S-adenosyl-L-methionine</name>
        <dbReference type="ChEBI" id="CHEBI:59789"/>
        <label>1</label>
    </ligand>
</feature>
<evidence type="ECO:0000256" key="2">
    <source>
        <dbReference type="ARBA" id="ARBA00004785"/>
    </source>
</evidence>
<organism evidence="19 20">
    <name type="scientific">Roseivivax jejudonensis</name>
    <dbReference type="NCBI Taxonomy" id="1529041"/>
    <lineage>
        <taxon>Bacteria</taxon>
        <taxon>Pseudomonadati</taxon>
        <taxon>Pseudomonadota</taxon>
        <taxon>Alphaproteobacteria</taxon>
        <taxon>Rhodobacterales</taxon>
        <taxon>Roseobacteraceae</taxon>
        <taxon>Roseivivax</taxon>
    </lineage>
</organism>
<evidence type="ECO:0000256" key="14">
    <source>
        <dbReference type="ARBA" id="ARBA00048321"/>
    </source>
</evidence>
<gene>
    <name evidence="19" type="primary">hemN_1</name>
    <name evidence="19" type="ORF">ROJ8625_02260</name>
</gene>
<dbReference type="EMBL" id="FWFK01000004">
    <property type="protein sequence ID" value="SLN46716.1"/>
    <property type="molecule type" value="Genomic_DNA"/>
</dbReference>
<evidence type="ECO:0000256" key="13">
    <source>
        <dbReference type="ARBA" id="ARBA00024295"/>
    </source>
</evidence>
<dbReference type="Gene3D" id="3.80.30.20">
    <property type="entry name" value="tm_1862 like domain"/>
    <property type="match status" value="1"/>
</dbReference>
<evidence type="ECO:0000256" key="11">
    <source>
        <dbReference type="ARBA" id="ARBA00023014"/>
    </source>
</evidence>
<dbReference type="GO" id="GO:0005737">
    <property type="term" value="C:cytoplasm"/>
    <property type="evidence" value="ECO:0007669"/>
    <property type="project" value="UniProtKB-SubCell"/>
</dbReference>
<evidence type="ECO:0000256" key="8">
    <source>
        <dbReference type="ARBA" id="ARBA00022723"/>
    </source>
</evidence>
<feature type="binding site" evidence="16">
    <location>
        <begin position="64"/>
        <end position="66"/>
    </location>
    <ligand>
        <name>S-adenosyl-L-methionine</name>
        <dbReference type="ChEBI" id="CHEBI:59789"/>
        <label>2</label>
    </ligand>
</feature>
<keyword evidence="20" id="KW-1185">Reference proteome</keyword>
<dbReference type="InterPro" id="IPR007197">
    <property type="entry name" value="rSAM"/>
</dbReference>
<evidence type="ECO:0000256" key="15">
    <source>
        <dbReference type="PIRNR" id="PIRNR000167"/>
    </source>
</evidence>
<dbReference type="NCBIfam" id="TIGR00538">
    <property type="entry name" value="hemN"/>
    <property type="match status" value="1"/>
</dbReference>
<dbReference type="GO" id="GO:0006782">
    <property type="term" value="P:protoporphyrinogen IX biosynthetic process"/>
    <property type="evidence" value="ECO:0007669"/>
    <property type="project" value="UniProtKB-UniPathway"/>
</dbReference>
<evidence type="ECO:0000256" key="7">
    <source>
        <dbReference type="ARBA" id="ARBA00022691"/>
    </source>
</evidence>
<dbReference type="GO" id="GO:0046872">
    <property type="term" value="F:metal ion binding"/>
    <property type="evidence" value="ECO:0007669"/>
    <property type="project" value="UniProtKB-KW"/>
</dbReference>
<dbReference type="PANTHER" id="PTHR13932:SF6">
    <property type="entry name" value="OXYGEN-INDEPENDENT COPROPORPHYRINOGEN III OXIDASE"/>
    <property type="match status" value="1"/>
</dbReference>
<keyword evidence="11 15" id="KW-0411">Iron-sulfur</keyword>
<comment type="subunit">
    <text evidence="4">Monomer.</text>
</comment>
<feature type="binding site" evidence="17">
    <location>
        <position position="58"/>
    </location>
    <ligand>
        <name>[4Fe-4S] cluster</name>
        <dbReference type="ChEBI" id="CHEBI:49883"/>
        <note>4Fe-4S-S-AdoMet</note>
    </ligand>
</feature>
<evidence type="ECO:0000256" key="10">
    <source>
        <dbReference type="ARBA" id="ARBA00023004"/>
    </source>
</evidence>
<feature type="binding site" evidence="16">
    <location>
        <position position="142"/>
    </location>
    <ligand>
        <name>S-adenosyl-L-methionine</name>
        <dbReference type="ChEBI" id="CHEBI:59789"/>
        <label>1</label>
    </ligand>
</feature>
<dbReference type="Gene3D" id="1.10.10.920">
    <property type="match status" value="1"/>
</dbReference>
<dbReference type="SFLD" id="SFLDS00029">
    <property type="entry name" value="Radical_SAM"/>
    <property type="match status" value="1"/>
</dbReference>
<dbReference type="EC" id="1.3.98.3" evidence="15"/>
<feature type="binding site" evidence="17">
    <location>
        <position position="62"/>
    </location>
    <ligand>
        <name>[4Fe-4S] cluster</name>
        <dbReference type="ChEBI" id="CHEBI:49883"/>
        <note>4Fe-4S-S-AdoMet</note>
    </ligand>
</feature>
<feature type="domain" description="Radical SAM core" evidence="18">
    <location>
        <begin position="43"/>
        <end position="285"/>
    </location>
</feature>
<accession>A0A1X6ZC49</accession>
<keyword evidence="7 15" id="KW-0949">S-adenosyl-L-methionine</keyword>
<dbReference type="OrthoDB" id="9808022at2"/>